<dbReference type="EMBL" id="QFFI01000001">
    <property type="protein sequence ID" value="PWG65701.1"/>
    <property type="molecule type" value="Genomic_DNA"/>
</dbReference>
<dbReference type="GO" id="GO:0015074">
    <property type="term" value="P:DNA integration"/>
    <property type="evidence" value="ECO:0007669"/>
    <property type="project" value="InterPro"/>
</dbReference>
<feature type="compositionally biased region" description="Basic residues" evidence="1">
    <location>
        <begin position="576"/>
        <end position="589"/>
    </location>
</feature>
<dbReference type="RefSeq" id="WP_109674980.1">
    <property type="nucleotide sequence ID" value="NZ_QFFI01000001.1"/>
</dbReference>
<dbReference type="SUPFAM" id="SSF53098">
    <property type="entry name" value="Ribonuclease H-like"/>
    <property type="match status" value="1"/>
</dbReference>
<dbReference type="Pfam" id="PF09299">
    <property type="entry name" value="Mu-transpos_C"/>
    <property type="match status" value="1"/>
</dbReference>
<feature type="region of interest" description="Disordered" evidence="1">
    <location>
        <begin position="571"/>
        <end position="652"/>
    </location>
</feature>
<feature type="domain" description="Integrase catalytic" evidence="2">
    <location>
        <begin position="229"/>
        <end position="432"/>
    </location>
</feature>
<evidence type="ECO:0000313" key="4">
    <source>
        <dbReference type="Proteomes" id="UP000245474"/>
    </source>
</evidence>
<evidence type="ECO:0000313" key="3">
    <source>
        <dbReference type="EMBL" id="PWG65701.1"/>
    </source>
</evidence>
<sequence length="652" mass="73363">MERSTFLSVRPGSVVVLGERRYKVTHVLGLDAILAQNLETLAMERLRIAQLTSVHPAEEAGEAVAAGKDIAEISEEDWAEAQRRFDAIKPLLDNPMRTREAAEAKAKEAGVHVATLYEWLRRFQDSRHLSCLIPGRRGPKRGGRRLSKKAEAITESVINQYYLSNQRPSPGDVAARVVEECKKAGLKPPHPNTVRNRIRELPRAVSLRRRGRRDEARNMFQPIRGGFPGADFPLSIVQIDHTEADIIVVEEETRLPMGRPWVTLAIDVYSRMVVGIYISMDPPSAVSVGMCLANGMLPKEGYLADLDVPGEWPVWGKMRVVHADNAKEFRGAMLQRACEQYAIELQLRPVKLPHYGGHIERLMGTNAKQIHKLPGTTFASPAARSGYDSEGKAALTLREFEQQLVDYIVNVYHQREHSGLGLPPKRQWEIGVLGNDEQPGIGVPDIPADPARLRLDFLPYVMRTVQTYGIQIDKIFYFHEVLTPWINAMDPSHPKAKRQFIIRRDPRDISRVYFFDPEANEYYTIPYRNVAHPAVSLWEVRAAQRRLAEEGRKHVDEDAIFEAVQRMRERVEEAKHKSKKARRQAHRVRASTGGASRGSGKGKRKSPAGPAEPSGKRLPVENDTNAAVNTDLAEDDLFSEPVTAFDDLGVER</sequence>
<dbReference type="InterPro" id="IPR012337">
    <property type="entry name" value="RNaseH-like_sf"/>
</dbReference>
<dbReference type="InterPro" id="IPR001584">
    <property type="entry name" value="Integrase_cat-core"/>
</dbReference>
<evidence type="ECO:0000259" key="2">
    <source>
        <dbReference type="PROSITE" id="PS50994"/>
    </source>
</evidence>
<accession>A0A2U2N976</accession>
<dbReference type="PROSITE" id="PS50994">
    <property type="entry name" value="INTEGRASE"/>
    <property type="match status" value="1"/>
</dbReference>
<gene>
    <name evidence="3" type="ORF">DEM34_00035</name>
</gene>
<dbReference type="OrthoDB" id="501284at2"/>
<dbReference type="Gene3D" id="1.10.10.60">
    <property type="entry name" value="Homeodomain-like"/>
    <property type="match status" value="1"/>
</dbReference>
<proteinExistence type="predicted"/>
<dbReference type="InterPro" id="IPR036397">
    <property type="entry name" value="RNaseH_sf"/>
</dbReference>
<dbReference type="Proteomes" id="UP000245474">
    <property type="component" value="Unassembled WGS sequence"/>
</dbReference>
<name>A0A2U2N976_9GAMM</name>
<dbReference type="Gene3D" id="3.30.420.10">
    <property type="entry name" value="Ribonuclease H-like superfamily/Ribonuclease H"/>
    <property type="match status" value="1"/>
</dbReference>
<comment type="caution">
    <text evidence="3">The sequence shown here is derived from an EMBL/GenBank/DDBJ whole genome shotgun (WGS) entry which is preliminary data.</text>
</comment>
<keyword evidence="4" id="KW-1185">Reference proteome</keyword>
<reference evidence="3 4" key="1">
    <citation type="submission" date="2018-05" db="EMBL/GenBank/DDBJ databases">
        <title>Spiribacter halobius sp. nov., a moderately halophilic bacterium isolated from marine solar saltern.</title>
        <authorList>
            <person name="Zheng W.-S."/>
            <person name="Lu D.-C."/>
            <person name="Du Z.-J."/>
        </authorList>
    </citation>
    <scope>NUCLEOTIDE SEQUENCE [LARGE SCALE GENOMIC DNA]</scope>
    <source>
        <strain evidence="3 4">E85</strain>
    </source>
</reference>
<dbReference type="AlphaFoldDB" id="A0A2U2N976"/>
<evidence type="ECO:0000256" key="1">
    <source>
        <dbReference type="SAM" id="MobiDB-lite"/>
    </source>
</evidence>
<dbReference type="GO" id="GO:0003676">
    <property type="term" value="F:nucleic acid binding"/>
    <property type="evidence" value="ECO:0007669"/>
    <property type="project" value="InterPro"/>
</dbReference>
<organism evidence="3 4">
    <name type="scientific">Sediminicurvatus halobius</name>
    <dbReference type="NCBI Taxonomy" id="2182432"/>
    <lineage>
        <taxon>Bacteria</taxon>
        <taxon>Pseudomonadati</taxon>
        <taxon>Pseudomonadota</taxon>
        <taxon>Gammaproteobacteria</taxon>
        <taxon>Chromatiales</taxon>
        <taxon>Ectothiorhodospiraceae</taxon>
        <taxon>Sediminicurvatus</taxon>
    </lineage>
</organism>
<protein>
    <submittedName>
        <fullName evidence="3">Urease subunit beta</fullName>
    </submittedName>
</protein>
<dbReference type="InterPro" id="IPR015378">
    <property type="entry name" value="Transposase-like_Mu_C"/>
</dbReference>